<dbReference type="EMBL" id="CP002859">
    <property type="protein sequence ID" value="AEI50392.1"/>
    <property type="molecule type" value="Genomic_DNA"/>
</dbReference>
<gene>
    <name evidence="2" type="ordered locus">Runsl_4041</name>
</gene>
<dbReference type="AlphaFoldDB" id="A0A7U3ZNC3"/>
<dbReference type="KEGG" id="rsi:Runsl_4041"/>
<keyword evidence="3" id="KW-1185">Reference proteome</keyword>
<keyword evidence="1" id="KW-1133">Transmembrane helix</keyword>
<evidence type="ECO:0000313" key="3">
    <source>
        <dbReference type="Proteomes" id="UP000000493"/>
    </source>
</evidence>
<keyword evidence="1" id="KW-0472">Membrane</keyword>
<organism evidence="2 3">
    <name type="scientific">Runella slithyformis (strain ATCC 29530 / DSM 19594 / LMG 11500 / NCIMB 11436 / LSU 4)</name>
    <dbReference type="NCBI Taxonomy" id="761193"/>
    <lineage>
        <taxon>Bacteria</taxon>
        <taxon>Pseudomonadati</taxon>
        <taxon>Bacteroidota</taxon>
        <taxon>Cytophagia</taxon>
        <taxon>Cytophagales</taxon>
        <taxon>Spirosomataceae</taxon>
        <taxon>Runella</taxon>
    </lineage>
</organism>
<sequence length="119" mass="13707">MQSVGIKIRKLRELQDLTQGDMASQLSSRQAKEKRCGTPHGAFSFFRNTFDSLLYLLGLKINLFIIEFYYFLQSSIGRAVKEFGCYCSPDRNTCRRPVDCRFCAKLIFNGKCKAYYCNG</sequence>
<evidence type="ECO:0000256" key="1">
    <source>
        <dbReference type="SAM" id="Phobius"/>
    </source>
</evidence>
<reference evidence="3" key="1">
    <citation type="submission" date="2011-06" db="EMBL/GenBank/DDBJ databases">
        <title>The complete genome of chromosome of Runella slithyformis DSM 19594.</title>
        <authorList>
            <consortium name="US DOE Joint Genome Institute (JGI-PGF)"/>
            <person name="Lucas S."/>
            <person name="Han J."/>
            <person name="Lapidus A."/>
            <person name="Bruce D."/>
            <person name="Goodwin L."/>
            <person name="Pitluck S."/>
            <person name="Peters L."/>
            <person name="Kyrpides N."/>
            <person name="Mavromatis K."/>
            <person name="Ivanova N."/>
            <person name="Ovchinnikova G."/>
            <person name="Zhang X."/>
            <person name="Misra M."/>
            <person name="Detter J.C."/>
            <person name="Tapia R."/>
            <person name="Han C."/>
            <person name="Land M."/>
            <person name="Hauser L."/>
            <person name="Markowitz V."/>
            <person name="Cheng J.-F."/>
            <person name="Hugenholtz P."/>
            <person name="Woyke T."/>
            <person name="Wu D."/>
            <person name="Tindall B."/>
            <person name="Faehrich R."/>
            <person name="Brambilla E."/>
            <person name="Klenk H.-P."/>
            <person name="Eisen J.A."/>
        </authorList>
    </citation>
    <scope>NUCLEOTIDE SEQUENCE [LARGE SCALE GENOMIC DNA]</scope>
    <source>
        <strain evidence="3">ATCC 29530 / DSM 19594 / LMG 11500 / NCIMB 11436 / LSU 4</strain>
    </source>
</reference>
<protein>
    <submittedName>
        <fullName evidence="2">Uncharacterized protein</fullName>
    </submittedName>
</protein>
<feature type="transmembrane region" description="Helical" evidence="1">
    <location>
        <begin position="53"/>
        <end position="72"/>
    </location>
</feature>
<dbReference type="Proteomes" id="UP000000493">
    <property type="component" value="Chromosome"/>
</dbReference>
<accession>A0A7U3ZNC3</accession>
<evidence type="ECO:0000313" key="2">
    <source>
        <dbReference type="EMBL" id="AEI50392.1"/>
    </source>
</evidence>
<name>A0A7U3ZNC3_RUNSL</name>
<proteinExistence type="predicted"/>
<reference evidence="2 3" key="2">
    <citation type="journal article" date="2012" name="Stand. Genomic Sci.">
        <title>Complete genome sequence of the aquatic bacterium Runella slithyformis type strain (LSU 4(T)).</title>
        <authorList>
            <person name="Copeland A."/>
            <person name="Zhang X."/>
            <person name="Misra M."/>
            <person name="Lapidus A."/>
            <person name="Nolan M."/>
            <person name="Lucas S."/>
            <person name="Deshpande S."/>
            <person name="Cheng J.F."/>
            <person name="Tapia R."/>
            <person name="Goodwin L.A."/>
            <person name="Pitluck S."/>
            <person name="Liolios K."/>
            <person name="Pagani I."/>
            <person name="Ivanova N."/>
            <person name="Mikhailova N."/>
            <person name="Pati A."/>
            <person name="Chen A."/>
            <person name="Palaniappan K."/>
            <person name="Land M."/>
            <person name="Hauser L."/>
            <person name="Pan C."/>
            <person name="Jeffries C.D."/>
            <person name="Detter J.C."/>
            <person name="Brambilla E.M."/>
            <person name="Rohde M."/>
            <person name="Djao O.D."/>
            <person name="Goker M."/>
            <person name="Sikorski J."/>
            <person name="Tindall B.J."/>
            <person name="Woyke T."/>
            <person name="Bristow J."/>
            <person name="Eisen J.A."/>
            <person name="Markowitz V."/>
            <person name="Hugenholtz P."/>
            <person name="Kyrpides N.C."/>
            <person name="Klenk H.P."/>
            <person name="Mavromatis K."/>
        </authorList>
    </citation>
    <scope>NUCLEOTIDE SEQUENCE [LARGE SCALE GENOMIC DNA]</scope>
    <source>
        <strain evidence="3">ATCC 29530 / DSM 19594 / LMG 11500 / NCIMB 11436 / LSU 4</strain>
    </source>
</reference>
<keyword evidence="1" id="KW-0812">Transmembrane</keyword>